<dbReference type="Pfam" id="PF05239">
    <property type="entry name" value="PRC"/>
    <property type="match status" value="1"/>
</dbReference>
<reference evidence="4 5" key="1">
    <citation type="submission" date="2020-12" db="EMBL/GenBank/DDBJ databases">
        <title>Revised draft genomes of Rhodomicrobium vannielii ATCC 17100 and Rhodomicrobium udaipurense JA643.</title>
        <authorList>
            <person name="Conners E.M."/>
            <person name="Davenport E.J."/>
            <person name="Bose A."/>
        </authorList>
    </citation>
    <scope>NUCLEOTIDE SEQUENCE [LARGE SCALE GENOMIC DNA]</scope>
    <source>
        <strain evidence="4 5">JA643</strain>
    </source>
</reference>
<feature type="compositionally biased region" description="Low complexity" evidence="1">
    <location>
        <begin position="214"/>
        <end position="229"/>
    </location>
</feature>
<dbReference type="Proteomes" id="UP000623250">
    <property type="component" value="Unassembled WGS sequence"/>
</dbReference>
<protein>
    <submittedName>
        <fullName evidence="4">PRC-barrel domain-containing protein</fullName>
    </submittedName>
</protein>
<dbReference type="InterPro" id="IPR011033">
    <property type="entry name" value="PRC_barrel-like_sf"/>
</dbReference>
<evidence type="ECO:0000259" key="3">
    <source>
        <dbReference type="Pfam" id="PF05239"/>
    </source>
</evidence>
<feature type="domain" description="PRC-barrel" evidence="3">
    <location>
        <begin position="228"/>
        <end position="290"/>
    </location>
</feature>
<sequence length="312" mass="33272">MYKAVFLVAALALTPLPAMSQEPQQQRGQSGGDQQTGTPGGGAAGGAMQQRDGTGDGGGAEEGSRSSRRDDVLDRLSRSELRDRIAMAMGRVEDACGDDIDRFCGEVTPGRGRIAACMEAYSDQLSRRCRFILRRVSGYMQTAVRDVADSCRTAIRTQCGDAENRDACIGQKVSSFPPSCQMIVAAARQYPGMMASAQSSRMDGGSGQATADNGQQSQSGQQQAQSGSSDMRGMPVYSSDGVNLGKVVQIDRSSDGSIKSVKIEIGRLLGLGDKVVNITSDELQQMADRIKLRLNSDQVRKLPESKSGQQTR</sequence>
<comment type="caution">
    <text evidence="4">The sequence shown here is derived from an EMBL/GenBank/DDBJ whole genome shotgun (WGS) entry which is preliminary data.</text>
</comment>
<keyword evidence="5" id="KW-1185">Reference proteome</keyword>
<name>A0A8I1KKU4_9HYPH</name>
<feature type="region of interest" description="Disordered" evidence="1">
    <location>
        <begin position="195"/>
        <end position="238"/>
    </location>
</feature>
<dbReference type="RefSeq" id="WP_162173083.1">
    <property type="nucleotide sequence ID" value="NZ_JAEMUK010000079.1"/>
</dbReference>
<evidence type="ECO:0000313" key="5">
    <source>
        <dbReference type="Proteomes" id="UP000623250"/>
    </source>
</evidence>
<feature type="chain" id="PRO_5034426887" evidence="2">
    <location>
        <begin position="21"/>
        <end position="312"/>
    </location>
</feature>
<dbReference type="EMBL" id="JAEMUK010000079">
    <property type="protein sequence ID" value="MBJ7544509.1"/>
    <property type="molecule type" value="Genomic_DNA"/>
</dbReference>
<evidence type="ECO:0000256" key="2">
    <source>
        <dbReference type="SAM" id="SignalP"/>
    </source>
</evidence>
<dbReference type="SUPFAM" id="SSF50346">
    <property type="entry name" value="PRC-barrel domain"/>
    <property type="match status" value="1"/>
</dbReference>
<dbReference type="Gene3D" id="2.30.30.240">
    <property type="entry name" value="PRC-barrel domain"/>
    <property type="match status" value="1"/>
</dbReference>
<organism evidence="4 5">
    <name type="scientific">Rhodomicrobium udaipurense</name>
    <dbReference type="NCBI Taxonomy" id="1202716"/>
    <lineage>
        <taxon>Bacteria</taxon>
        <taxon>Pseudomonadati</taxon>
        <taxon>Pseudomonadota</taxon>
        <taxon>Alphaproteobacteria</taxon>
        <taxon>Hyphomicrobiales</taxon>
        <taxon>Hyphomicrobiaceae</taxon>
        <taxon>Rhodomicrobium</taxon>
    </lineage>
</organism>
<feature type="signal peptide" evidence="2">
    <location>
        <begin position="1"/>
        <end position="20"/>
    </location>
</feature>
<proteinExistence type="predicted"/>
<dbReference type="InterPro" id="IPR027275">
    <property type="entry name" value="PRC-brl_dom"/>
</dbReference>
<gene>
    <name evidence="4" type="ORF">JDN41_13215</name>
</gene>
<feature type="compositionally biased region" description="Low complexity" evidence="1">
    <location>
        <begin position="20"/>
        <end position="37"/>
    </location>
</feature>
<dbReference type="AlphaFoldDB" id="A0A8I1KKU4"/>
<feature type="region of interest" description="Disordered" evidence="1">
    <location>
        <begin position="20"/>
        <end position="75"/>
    </location>
</feature>
<feature type="compositionally biased region" description="Basic and acidic residues" evidence="1">
    <location>
        <begin position="62"/>
        <end position="75"/>
    </location>
</feature>
<accession>A0A8I1KKU4</accession>
<keyword evidence="2" id="KW-0732">Signal</keyword>
<evidence type="ECO:0000313" key="4">
    <source>
        <dbReference type="EMBL" id="MBJ7544509.1"/>
    </source>
</evidence>
<evidence type="ECO:0000256" key="1">
    <source>
        <dbReference type="SAM" id="MobiDB-lite"/>
    </source>
</evidence>